<dbReference type="EMBL" id="JABWUV010000001">
    <property type="protein sequence ID" value="KAF6387664.1"/>
    <property type="molecule type" value="Genomic_DNA"/>
</dbReference>
<feature type="chain" id="PRO_5029601268" evidence="1">
    <location>
        <begin position="23"/>
        <end position="164"/>
    </location>
</feature>
<proteinExistence type="predicted"/>
<reference evidence="2 3" key="1">
    <citation type="journal article" date="2020" name="Nature">
        <title>Six reference-quality genomes reveal evolution of bat adaptations.</title>
        <authorList>
            <person name="Jebb D."/>
            <person name="Huang Z."/>
            <person name="Pippel M."/>
            <person name="Hughes G.M."/>
            <person name="Lavrichenko K."/>
            <person name="Devanna P."/>
            <person name="Winkler S."/>
            <person name="Jermiin L.S."/>
            <person name="Skirmuntt E.C."/>
            <person name="Katzourakis A."/>
            <person name="Burkitt-Gray L."/>
            <person name="Ray D.A."/>
            <person name="Sullivan K.A.M."/>
            <person name="Roscito J.G."/>
            <person name="Kirilenko B.M."/>
            <person name="Davalos L.M."/>
            <person name="Corthals A.P."/>
            <person name="Power M.L."/>
            <person name="Jones G."/>
            <person name="Ransome R.D."/>
            <person name="Dechmann D.K.N."/>
            <person name="Locatelli A.G."/>
            <person name="Puechmaille S.J."/>
            <person name="Fedrigo O."/>
            <person name="Jarvis E.D."/>
            <person name="Hiller M."/>
            <person name="Vernes S.C."/>
            <person name="Myers E.W."/>
            <person name="Teeling E.C."/>
        </authorList>
    </citation>
    <scope>NUCLEOTIDE SEQUENCE [LARGE SCALE GENOMIC DNA]</scope>
    <source>
        <strain evidence="2">MMyoMyo1</strain>
        <tissue evidence="2">Flight muscle</tissue>
    </source>
</reference>
<accession>A0A7J8AMJ7</accession>
<keyword evidence="1" id="KW-0732">Signal</keyword>
<evidence type="ECO:0000313" key="2">
    <source>
        <dbReference type="EMBL" id="KAF6387664.1"/>
    </source>
</evidence>
<evidence type="ECO:0000313" key="3">
    <source>
        <dbReference type="Proteomes" id="UP000527355"/>
    </source>
</evidence>
<organism evidence="2 3">
    <name type="scientific">Myotis myotis</name>
    <name type="common">Greater mouse-eared bat</name>
    <name type="synonym">Vespertilio myotis</name>
    <dbReference type="NCBI Taxonomy" id="51298"/>
    <lineage>
        <taxon>Eukaryota</taxon>
        <taxon>Metazoa</taxon>
        <taxon>Chordata</taxon>
        <taxon>Craniata</taxon>
        <taxon>Vertebrata</taxon>
        <taxon>Euteleostomi</taxon>
        <taxon>Mammalia</taxon>
        <taxon>Eutheria</taxon>
        <taxon>Laurasiatheria</taxon>
        <taxon>Chiroptera</taxon>
        <taxon>Yangochiroptera</taxon>
        <taxon>Vespertilionidae</taxon>
        <taxon>Myotis</taxon>
    </lineage>
</organism>
<name>A0A7J8AMJ7_MYOMY</name>
<keyword evidence="3" id="KW-1185">Reference proteome</keyword>
<comment type="caution">
    <text evidence="2">The sequence shown here is derived from an EMBL/GenBank/DDBJ whole genome shotgun (WGS) entry which is preliminary data.</text>
</comment>
<protein>
    <submittedName>
        <fullName evidence="2">Uncharacterized protein</fullName>
    </submittedName>
</protein>
<evidence type="ECO:0000256" key="1">
    <source>
        <dbReference type="SAM" id="SignalP"/>
    </source>
</evidence>
<sequence length="164" mass="18119">MAQSKGQSPYLGLPCLISLTFSLHSALLTPPTAVSLLPPPTHHIQACLRPLYLLSFHLEHFSRKSPGIAPLPPLSLHLNVATPPGCGGAAVESWLMTCDPGDHGWSDLHESSQSTILGQPSCEVHTFRKIGECFLRVQNPFVIFLNWFNNLKKKICVYTVMLFF</sequence>
<dbReference type="Proteomes" id="UP000527355">
    <property type="component" value="Unassembled WGS sequence"/>
</dbReference>
<gene>
    <name evidence="2" type="ORF">mMyoMyo1_008127</name>
</gene>
<feature type="signal peptide" evidence="1">
    <location>
        <begin position="1"/>
        <end position="22"/>
    </location>
</feature>
<dbReference type="AlphaFoldDB" id="A0A7J8AMJ7"/>